<dbReference type="AlphaFoldDB" id="A0AAU9FWQ6"/>
<accession>A0AAU9FWQ6</accession>
<feature type="compositionally biased region" description="Acidic residues" evidence="1">
    <location>
        <begin position="104"/>
        <end position="135"/>
    </location>
</feature>
<proteinExistence type="predicted"/>
<dbReference type="EMBL" id="AP029266">
    <property type="protein sequence ID" value="BFG00587.1"/>
    <property type="molecule type" value="Genomic_DNA"/>
</dbReference>
<keyword evidence="4" id="KW-1185">Reference proteome</keyword>
<gene>
    <name evidence="3" type="ORF">DMAD_00545</name>
</gene>
<dbReference type="Proteomes" id="UP001500889">
    <property type="component" value="Chromosome A"/>
</dbReference>
<keyword evidence="2" id="KW-1133">Transmembrane helix</keyword>
<evidence type="ECO:0000313" key="3">
    <source>
        <dbReference type="EMBL" id="BFG00587.1"/>
    </source>
</evidence>
<protein>
    <submittedName>
        <fullName evidence="3">F-box protein At1g47300</fullName>
    </submittedName>
</protein>
<name>A0AAU9FWQ6_DROMD</name>
<evidence type="ECO:0000256" key="1">
    <source>
        <dbReference type="SAM" id="MobiDB-lite"/>
    </source>
</evidence>
<keyword evidence="2" id="KW-0472">Membrane</keyword>
<evidence type="ECO:0000313" key="4">
    <source>
        <dbReference type="Proteomes" id="UP001500889"/>
    </source>
</evidence>
<sequence>MEFIQVVELVFDTLQLDPIIRMIPEIVKLIFCYFRPVPASPIDYLGDNLHTKPPTLWPFSLALILVALTCTVFNVVYGQEIINMGRRLHDWDVLREREHNQLEQQEDESDDQEDEDDEEEDFEEEEEDGSEDGAD</sequence>
<keyword evidence="2" id="KW-0812">Transmembrane</keyword>
<organism evidence="3 4">
    <name type="scientific">Drosophila madeirensis</name>
    <name type="common">Fruit fly</name>
    <dbReference type="NCBI Taxonomy" id="30013"/>
    <lineage>
        <taxon>Eukaryota</taxon>
        <taxon>Metazoa</taxon>
        <taxon>Ecdysozoa</taxon>
        <taxon>Arthropoda</taxon>
        <taxon>Hexapoda</taxon>
        <taxon>Insecta</taxon>
        <taxon>Pterygota</taxon>
        <taxon>Neoptera</taxon>
        <taxon>Endopterygota</taxon>
        <taxon>Diptera</taxon>
        <taxon>Brachycera</taxon>
        <taxon>Muscomorpha</taxon>
        <taxon>Ephydroidea</taxon>
        <taxon>Drosophilidae</taxon>
        <taxon>Drosophila</taxon>
        <taxon>Sophophora</taxon>
    </lineage>
</organism>
<feature type="transmembrane region" description="Helical" evidence="2">
    <location>
        <begin position="56"/>
        <end position="77"/>
    </location>
</feature>
<reference evidence="3 4" key="1">
    <citation type="submission" date="2024-02" db="EMBL/GenBank/DDBJ databases">
        <title>A chromosome-level genome assembly of Drosophila madeirensis, a fruit fly species endemic to Madeira island.</title>
        <authorList>
            <person name="Tomihara K."/>
            <person name="Llopart A."/>
            <person name="Yamamoto D."/>
        </authorList>
    </citation>
    <scope>NUCLEOTIDE SEQUENCE [LARGE SCALE GENOMIC DNA]</scope>
    <source>
        <strain evidence="3 4">RF1</strain>
    </source>
</reference>
<evidence type="ECO:0000256" key="2">
    <source>
        <dbReference type="SAM" id="Phobius"/>
    </source>
</evidence>
<feature type="region of interest" description="Disordered" evidence="1">
    <location>
        <begin position="98"/>
        <end position="135"/>
    </location>
</feature>